<evidence type="ECO:0000313" key="2">
    <source>
        <dbReference type="EMBL" id="HJE15865.1"/>
    </source>
</evidence>
<reference evidence="2" key="2">
    <citation type="submission" date="2021-09" db="EMBL/GenBank/DDBJ databases">
        <authorList>
            <person name="Gilroy R."/>
        </authorList>
    </citation>
    <scope>NUCLEOTIDE SEQUENCE</scope>
    <source>
        <strain evidence="2">CHK173-2119</strain>
    </source>
</reference>
<gene>
    <name evidence="2" type="ORF">K8W17_07290</name>
</gene>
<sequence length="208" mass="24392">MSRCLLCQQQLIHHYTLKELLLAPQFYLDQICGHCLRKFTRIDPTTACRQCCRPGQTRQLCQDCRNDQSKGLMPMTNRSLFHYNQAMHDYFQAYKRHGDYQLRQMFAGSLRQALSYYQADYLITYIPTSDKHYQQRQFDPVLGLFADLCPLETLLKRNAIDWHQSTLKRSERLKAPQIFIAQTATLAKISKSKILLVDDIYTTGTTLR</sequence>
<dbReference type="Gene3D" id="3.40.50.2020">
    <property type="match status" value="1"/>
</dbReference>
<comment type="caution">
    <text evidence="2">The sequence shown here is derived from an EMBL/GenBank/DDBJ whole genome shotgun (WGS) entry which is preliminary data.</text>
</comment>
<proteinExistence type="inferred from homology"/>
<dbReference type="SUPFAM" id="SSF53271">
    <property type="entry name" value="PRTase-like"/>
    <property type="match status" value="1"/>
</dbReference>
<evidence type="ECO:0000256" key="1">
    <source>
        <dbReference type="ARBA" id="ARBA00008007"/>
    </source>
</evidence>
<dbReference type="InterPro" id="IPR000836">
    <property type="entry name" value="PRTase_dom"/>
</dbReference>
<dbReference type="InterPro" id="IPR029057">
    <property type="entry name" value="PRTase-like"/>
</dbReference>
<dbReference type="InterPro" id="IPR051910">
    <property type="entry name" value="ComF/GntX_DNA_util-trans"/>
</dbReference>
<reference evidence="2" key="1">
    <citation type="journal article" date="2021" name="PeerJ">
        <title>Extensive microbial diversity within the chicken gut microbiome revealed by metagenomics and culture.</title>
        <authorList>
            <person name="Gilroy R."/>
            <person name="Ravi A."/>
            <person name="Getino M."/>
            <person name="Pursley I."/>
            <person name="Horton D.L."/>
            <person name="Alikhan N.F."/>
            <person name="Baker D."/>
            <person name="Gharbi K."/>
            <person name="Hall N."/>
            <person name="Watson M."/>
            <person name="Adriaenssens E.M."/>
            <person name="Foster-Nyarko E."/>
            <person name="Jarju S."/>
            <person name="Secka A."/>
            <person name="Antonio M."/>
            <person name="Oren A."/>
            <person name="Chaudhuri R.R."/>
            <person name="La Ragione R."/>
            <person name="Hildebrand F."/>
            <person name="Pallen M.J."/>
        </authorList>
    </citation>
    <scope>NUCLEOTIDE SEQUENCE</scope>
    <source>
        <strain evidence="2">CHK173-2119</strain>
    </source>
</reference>
<evidence type="ECO:0000313" key="3">
    <source>
        <dbReference type="Proteomes" id="UP000774947"/>
    </source>
</evidence>
<dbReference type="CDD" id="cd06223">
    <property type="entry name" value="PRTases_typeI"/>
    <property type="match status" value="1"/>
</dbReference>
<dbReference type="Proteomes" id="UP000774947">
    <property type="component" value="Unassembled WGS sequence"/>
</dbReference>
<feature type="non-terminal residue" evidence="2">
    <location>
        <position position="208"/>
    </location>
</feature>
<dbReference type="EMBL" id="DYXY01000193">
    <property type="protein sequence ID" value="HJE15865.1"/>
    <property type="molecule type" value="Genomic_DNA"/>
</dbReference>
<dbReference type="PANTHER" id="PTHR47505">
    <property type="entry name" value="DNA UTILIZATION PROTEIN YHGH"/>
    <property type="match status" value="1"/>
</dbReference>
<name>A0A921B501_9LACO</name>
<accession>A0A921B501</accession>
<dbReference type="AlphaFoldDB" id="A0A921B501"/>
<dbReference type="PANTHER" id="PTHR47505:SF1">
    <property type="entry name" value="DNA UTILIZATION PROTEIN YHGH"/>
    <property type="match status" value="1"/>
</dbReference>
<protein>
    <submittedName>
        <fullName evidence="2">ComF family protein</fullName>
    </submittedName>
</protein>
<comment type="similarity">
    <text evidence="1">Belongs to the ComF/GntX family.</text>
</comment>
<organism evidence="2 3">
    <name type="scientific">Lapidilactobacillus dextrinicus</name>
    <dbReference type="NCBI Taxonomy" id="51664"/>
    <lineage>
        <taxon>Bacteria</taxon>
        <taxon>Bacillati</taxon>
        <taxon>Bacillota</taxon>
        <taxon>Bacilli</taxon>
        <taxon>Lactobacillales</taxon>
        <taxon>Lactobacillaceae</taxon>
        <taxon>Lapidilactobacillus</taxon>
    </lineage>
</organism>